<protein>
    <submittedName>
        <fullName evidence="2">Uncharacterized protein</fullName>
    </submittedName>
</protein>
<evidence type="ECO:0000313" key="2">
    <source>
        <dbReference type="EMBL" id="GIL68910.1"/>
    </source>
</evidence>
<comment type="caution">
    <text evidence="2">The sequence shown here is derived from an EMBL/GenBank/DDBJ whole genome shotgun (WGS) entry which is preliminary data.</text>
</comment>
<feature type="compositionally biased region" description="Low complexity" evidence="1">
    <location>
        <begin position="78"/>
        <end position="89"/>
    </location>
</feature>
<organism evidence="2 3">
    <name type="scientific">Volvox africanus</name>
    <dbReference type="NCBI Taxonomy" id="51714"/>
    <lineage>
        <taxon>Eukaryota</taxon>
        <taxon>Viridiplantae</taxon>
        <taxon>Chlorophyta</taxon>
        <taxon>core chlorophytes</taxon>
        <taxon>Chlorophyceae</taxon>
        <taxon>CS clade</taxon>
        <taxon>Chlamydomonadales</taxon>
        <taxon>Volvocaceae</taxon>
        <taxon>Volvox</taxon>
    </lineage>
</organism>
<evidence type="ECO:0000256" key="1">
    <source>
        <dbReference type="SAM" id="MobiDB-lite"/>
    </source>
</evidence>
<dbReference type="EMBL" id="BNCO01000146">
    <property type="protein sequence ID" value="GIL68910.1"/>
    <property type="molecule type" value="Genomic_DNA"/>
</dbReference>
<evidence type="ECO:0000313" key="3">
    <source>
        <dbReference type="Proteomes" id="UP000747399"/>
    </source>
</evidence>
<dbReference type="AlphaFoldDB" id="A0A8J4C0D5"/>
<proteinExistence type="predicted"/>
<gene>
    <name evidence="2" type="ORF">Vafri_22173</name>
</gene>
<sequence length="421" mass="43044">MSEMVCLQSGAVVSMLDALVAQLQQVAGSMVNTSKPVASRAYTPVPYKAADTMAGGCTIQRQAPPRGGVKSGETNQQATASAMAAPCSAGQDGGDNHETVIEKVTQKLCDEVKGLNVHWRRNLCKILRDVLKGPKSEPKFAFLSGDTLLNEARRMVVTAVGEASVKPVAQKLYLALHAQWLDPTNSCWQKKKGGISAKLGRIAGQFGILAGEPSAVTIPAALGPSTAKATVLPGITADLGGDTAKGAEVAAGGIVMAVTQHEDGAATMGRTGFASTAVPVDGGLDLPLTTGQVAAKASDASIILLLPNTALAGGSMIMDVNVATAAADPFPSSGLHVGGHEDASSPAATGDGDGGDVLIVRSVVALITSLRAGYSTSNRLTWTGIGSCTFLRCLSLTWSEACVNHALVGLCVHGATWPYIC</sequence>
<name>A0A8J4C0D5_9CHLO</name>
<dbReference type="Proteomes" id="UP000747399">
    <property type="component" value="Unassembled WGS sequence"/>
</dbReference>
<feature type="region of interest" description="Disordered" evidence="1">
    <location>
        <begin position="58"/>
        <end position="95"/>
    </location>
</feature>
<reference evidence="2" key="1">
    <citation type="journal article" date="2021" name="Proc. Natl. Acad. Sci. U.S.A.">
        <title>Three genomes in the algal genus Volvox reveal the fate of a haploid sex-determining region after a transition to homothallism.</title>
        <authorList>
            <person name="Yamamoto K."/>
            <person name="Hamaji T."/>
            <person name="Kawai-Toyooka H."/>
            <person name="Matsuzaki R."/>
            <person name="Takahashi F."/>
            <person name="Nishimura Y."/>
            <person name="Kawachi M."/>
            <person name="Noguchi H."/>
            <person name="Minakuchi Y."/>
            <person name="Umen J.G."/>
            <person name="Toyoda A."/>
            <person name="Nozaki H."/>
        </authorList>
    </citation>
    <scope>NUCLEOTIDE SEQUENCE</scope>
    <source>
        <strain evidence="2">NIES-3780</strain>
    </source>
</reference>
<keyword evidence="3" id="KW-1185">Reference proteome</keyword>
<accession>A0A8J4C0D5</accession>